<name>A0A1U8CGK8_MESAU</name>
<dbReference type="InterPro" id="IPR038765">
    <property type="entry name" value="Papain-like_cys_pep_sf"/>
</dbReference>
<evidence type="ECO:0000313" key="2">
    <source>
        <dbReference type="RefSeq" id="XP_012974793.1"/>
    </source>
</evidence>
<dbReference type="RefSeq" id="XP_012974793.1">
    <property type="nucleotide sequence ID" value="XM_013119339.2"/>
</dbReference>
<dbReference type="InterPro" id="IPR000668">
    <property type="entry name" value="Peptidase_C1A_C"/>
</dbReference>
<sequence length="153" mass="16893">MVQPMKNSGKTLTHPVIPHHRKVKMIQKHMVGGIPTGRSCDSCAASVDVILVGIFQWHQPLKIGKPVYPSVQNLADCVRPDHSSSGSASYALQYVQDNGVLENEKMYPYETKGGPSRHCPGCPAARIADYVILLQNKVVLLNDEQLQFPFLLT</sequence>
<dbReference type="Gene3D" id="3.90.70.10">
    <property type="entry name" value="Cysteine proteinases"/>
    <property type="match status" value="1"/>
</dbReference>
<dbReference type="AlphaFoldDB" id="A0A1U8CGK8"/>
<proteinExistence type="predicted"/>
<dbReference type="Pfam" id="PF00112">
    <property type="entry name" value="Peptidase_C1"/>
    <property type="match status" value="1"/>
</dbReference>
<gene>
    <name evidence="2" type="primary">LOC106021807</name>
</gene>
<feature type="domain" description="Peptidase C1A papain C-terminal" evidence="1">
    <location>
        <begin position="28"/>
        <end position="117"/>
    </location>
</feature>
<accession>A0A1U8CGK8</accession>
<dbReference type="GO" id="GO:0008234">
    <property type="term" value="F:cysteine-type peptidase activity"/>
    <property type="evidence" value="ECO:0007669"/>
    <property type="project" value="InterPro"/>
</dbReference>
<evidence type="ECO:0000259" key="1">
    <source>
        <dbReference type="Pfam" id="PF00112"/>
    </source>
</evidence>
<protein>
    <submittedName>
        <fullName evidence="2">Cathepsin M-like isoform X1</fullName>
    </submittedName>
</protein>
<organism evidence="2">
    <name type="scientific">Mesocricetus auratus</name>
    <name type="common">Golden hamster</name>
    <dbReference type="NCBI Taxonomy" id="10036"/>
    <lineage>
        <taxon>Eukaryota</taxon>
        <taxon>Metazoa</taxon>
        <taxon>Chordata</taxon>
        <taxon>Craniata</taxon>
        <taxon>Vertebrata</taxon>
        <taxon>Euteleostomi</taxon>
        <taxon>Mammalia</taxon>
        <taxon>Eutheria</taxon>
        <taxon>Euarchontoglires</taxon>
        <taxon>Glires</taxon>
        <taxon>Rodentia</taxon>
        <taxon>Myomorpha</taxon>
        <taxon>Muroidea</taxon>
        <taxon>Cricetidae</taxon>
        <taxon>Cricetinae</taxon>
        <taxon>Mesocricetus</taxon>
    </lineage>
</organism>
<reference evidence="2" key="1">
    <citation type="submission" date="2023-09" db="UniProtKB">
        <authorList>
            <consortium name="RefSeq"/>
        </authorList>
    </citation>
    <scope>IDENTIFICATION</scope>
</reference>
<dbReference type="GO" id="GO:0006508">
    <property type="term" value="P:proteolysis"/>
    <property type="evidence" value="ECO:0007669"/>
    <property type="project" value="InterPro"/>
</dbReference>
<dbReference type="SUPFAM" id="SSF54001">
    <property type="entry name" value="Cysteine proteinases"/>
    <property type="match status" value="1"/>
</dbReference>